<evidence type="ECO:0000313" key="3">
    <source>
        <dbReference type="EMBL" id="RSL68681.1"/>
    </source>
</evidence>
<dbReference type="AlphaFoldDB" id="A0A428QU06"/>
<keyword evidence="4" id="KW-1185">Reference proteome</keyword>
<dbReference type="Proteomes" id="UP000288168">
    <property type="component" value="Unassembled WGS sequence"/>
</dbReference>
<evidence type="ECO:0000256" key="1">
    <source>
        <dbReference type="SAM" id="Coils"/>
    </source>
</evidence>
<dbReference type="SUPFAM" id="SSF55486">
    <property type="entry name" value="Metalloproteases ('zincins'), catalytic domain"/>
    <property type="match status" value="1"/>
</dbReference>
<dbReference type="OrthoDB" id="626167at2759"/>
<dbReference type="SUPFAM" id="SSF50156">
    <property type="entry name" value="PDZ domain-like"/>
    <property type="match status" value="1"/>
</dbReference>
<dbReference type="STRING" id="1325734.A0A428QU06"/>
<evidence type="ECO:0000259" key="2">
    <source>
        <dbReference type="PROSITE" id="PS50106"/>
    </source>
</evidence>
<accession>A0A428QU06</accession>
<feature type="coiled-coil region" evidence="1">
    <location>
        <begin position="360"/>
        <end position="387"/>
    </location>
</feature>
<dbReference type="InterPro" id="IPR027268">
    <property type="entry name" value="Peptidase_M4/M1_CTD_sf"/>
</dbReference>
<dbReference type="InterPro" id="IPR001478">
    <property type="entry name" value="PDZ"/>
</dbReference>
<sequence>MSDVGQLFPVPPYMSADAVHASDSEGDIPLVLEDADASDGERKWKAARKTTGDVTVTYNATHINNDSAPTVALLDLRRDHDGINGAGLSLFVIPSEDKTYTINLAWDLRHSPDGTRAVWAYGEGPGTVTKIGSTKMVSESHFAVGPSLHNYPSTAVEEFGFYWFGQPEFEVLRLAEWTQTLLRYMRRFFRDTEPTYRIFMRGSASSSGTGAAALLRSFMFSYTMGVDNTWENFQILLSHEMVHTWPALSGDGDVTWSVEGVADYYSIVLPYRVGIITLDRFIRRVNNMATAYYTNPMINLTNAEVEDQSSESEHIERVPYERGMLFLIRLDAKIRERSNGTRSIDDVVLKLLDRTRLNQGDSLEDFLDVLEEELESARDEYEQMADAKLVVPPDNSLSPFLTAQKTELEQYEVGFEKEVKDGTSFISKVLSDSRAARAGLMAGDEVLGTEDRLSNPDILVAYEDVDAEARVKVRRNGEELLISYRPRSFKRVEPYQWVKREGYEGHSS</sequence>
<name>A0A428QU06_9HYPO</name>
<protein>
    <recommendedName>
        <fullName evidence="2">PDZ domain-containing protein</fullName>
    </recommendedName>
</protein>
<keyword evidence="1" id="KW-0175">Coiled coil</keyword>
<organism evidence="3 4">
    <name type="scientific">Fusarium duplospermum</name>
    <dbReference type="NCBI Taxonomy" id="1325734"/>
    <lineage>
        <taxon>Eukaryota</taxon>
        <taxon>Fungi</taxon>
        <taxon>Dikarya</taxon>
        <taxon>Ascomycota</taxon>
        <taxon>Pezizomycotina</taxon>
        <taxon>Sordariomycetes</taxon>
        <taxon>Hypocreomycetidae</taxon>
        <taxon>Hypocreales</taxon>
        <taxon>Nectriaceae</taxon>
        <taxon>Fusarium</taxon>
        <taxon>Fusarium solani species complex</taxon>
    </lineage>
</organism>
<dbReference type="PROSITE" id="PS50106">
    <property type="entry name" value="PDZ"/>
    <property type="match status" value="1"/>
</dbReference>
<dbReference type="Gene3D" id="2.30.42.10">
    <property type="match status" value="1"/>
</dbReference>
<gene>
    <name evidence="3" type="ORF">CEP54_002677</name>
</gene>
<dbReference type="InterPro" id="IPR036034">
    <property type="entry name" value="PDZ_sf"/>
</dbReference>
<dbReference type="Gene3D" id="1.10.390.10">
    <property type="entry name" value="Neutral Protease Domain 2"/>
    <property type="match status" value="1"/>
</dbReference>
<proteinExistence type="predicted"/>
<reference evidence="3 4" key="1">
    <citation type="submission" date="2017-06" db="EMBL/GenBank/DDBJ databases">
        <title>Comparative genomic analysis of Ambrosia Fusariam Clade fungi.</title>
        <authorList>
            <person name="Stajich J.E."/>
            <person name="Carrillo J."/>
            <person name="Kijimoto T."/>
            <person name="Eskalen A."/>
            <person name="O'Donnell K."/>
            <person name="Kasson M."/>
        </authorList>
    </citation>
    <scope>NUCLEOTIDE SEQUENCE [LARGE SCALE GENOMIC DNA]</scope>
    <source>
        <strain evidence="3 4">NRRL62584</strain>
    </source>
</reference>
<comment type="caution">
    <text evidence="3">The sequence shown here is derived from an EMBL/GenBank/DDBJ whole genome shotgun (WGS) entry which is preliminary data.</text>
</comment>
<evidence type="ECO:0000313" key="4">
    <source>
        <dbReference type="Proteomes" id="UP000288168"/>
    </source>
</evidence>
<dbReference type="EMBL" id="NKCI01000016">
    <property type="protein sequence ID" value="RSL68681.1"/>
    <property type="molecule type" value="Genomic_DNA"/>
</dbReference>
<feature type="domain" description="PDZ" evidence="2">
    <location>
        <begin position="400"/>
        <end position="477"/>
    </location>
</feature>